<evidence type="ECO:0000256" key="1">
    <source>
        <dbReference type="ARBA" id="ARBA00022801"/>
    </source>
</evidence>
<feature type="domain" description="Glycoside hydrolase family 5" evidence="5">
    <location>
        <begin position="64"/>
        <end position="327"/>
    </location>
</feature>
<dbReference type="GO" id="GO:0004553">
    <property type="term" value="F:hydrolase activity, hydrolyzing O-glycosyl compounds"/>
    <property type="evidence" value="ECO:0007669"/>
    <property type="project" value="InterPro"/>
</dbReference>
<dbReference type="AlphaFoldDB" id="A0A1F2WM50"/>
<dbReference type="GO" id="GO:0000272">
    <property type="term" value="P:polysaccharide catabolic process"/>
    <property type="evidence" value="ECO:0007669"/>
    <property type="project" value="InterPro"/>
</dbReference>
<keyword evidence="2 3" id="KW-0326">Glycosidase</keyword>
<dbReference type="PANTHER" id="PTHR12631">
    <property type="entry name" value="ALPHA-L-IDURONIDASE"/>
    <property type="match status" value="1"/>
</dbReference>
<dbReference type="SUPFAM" id="SSF81296">
    <property type="entry name" value="E set domains"/>
    <property type="match status" value="1"/>
</dbReference>
<comment type="caution">
    <text evidence="6">The sequence shown here is derived from an EMBL/GenBank/DDBJ whole genome shotgun (WGS) entry which is preliminary data.</text>
</comment>
<sequence length="589" mass="64239">MKKHSIGIQFNVRTYFFRILLLLVIATLALGIILPFASKGAAVAQTNPATIADRFGIASSHLMTFDEQTMDRKFQAMDELQAGWVRSTMAWHDVEYLGKGQWTLQGCDMAVAKANQHGVKVLGILCGCPAWANGGKEAFYPPTEDHLEDWKTYVRTMATKYKGKVAAWEIWNEENIQYWQPTPDPVYYTRLLKLASTEIRAADPAATIVMGGTAPVDPGFLETTFHEGSLDYVDAIAYHPYPEIIGEAGQPPEAKYWPKEKLSGWILNGVRELIWQHTTKPIQVWITEMGYSTGAAEIDYQTQAAYMLRCLINYASTNVDRLIWYQLRDEPPVIPDEAGLMTYGFVKKTAFYYYANFKQLFGSATNEDLSQVSFSCSAPATLESHCFPLPDGRLMLSAWKSDNVADSLNLTITNPEFGSVMLVDPATGARTPASGLSRDSQGRITIQGLPIGKVPVILEVAKVSLTITSVSPNQVSQFTFWQDLSISGSGFGPGATVRLEKGSTVIDAFNVNVVSDGSITCTGGFWSVEAGAYDIVVNDGVGHEARLPGALTVGSGCGTGSGAGILALGVMLGVISLAGSFRLRRSKRK</sequence>
<reference evidence="6 7" key="1">
    <citation type="journal article" date="2016" name="Nat. Commun.">
        <title>Thousands of microbial genomes shed light on interconnected biogeochemical processes in an aquifer system.</title>
        <authorList>
            <person name="Anantharaman K."/>
            <person name="Brown C.T."/>
            <person name="Hug L.A."/>
            <person name="Sharon I."/>
            <person name="Castelle C.J."/>
            <person name="Probst A.J."/>
            <person name="Thomas B.C."/>
            <person name="Singh A."/>
            <person name="Wilkins M.J."/>
            <person name="Karaoz U."/>
            <person name="Brodie E.L."/>
            <person name="Williams K.H."/>
            <person name="Hubbard S.S."/>
            <person name="Banfield J.F."/>
        </authorList>
    </citation>
    <scope>NUCLEOTIDE SEQUENCE [LARGE SCALE GENOMIC DNA]</scope>
</reference>
<evidence type="ECO:0000259" key="5">
    <source>
        <dbReference type="Pfam" id="PF00150"/>
    </source>
</evidence>
<dbReference type="Pfam" id="PF00150">
    <property type="entry name" value="Cellulase"/>
    <property type="match status" value="1"/>
</dbReference>
<dbReference type="InterPro" id="IPR017853">
    <property type="entry name" value="GH"/>
</dbReference>
<dbReference type="InterPro" id="IPR001547">
    <property type="entry name" value="Glyco_hydro_5"/>
</dbReference>
<evidence type="ECO:0000313" key="6">
    <source>
        <dbReference type="EMBL" id="OFW57914.1"/>
    </source>
</evidence>
<evidence type="ECO:0000313" key="7">
    <source>
        <dbReference type="Proteomes" id="UP000177876"/>
    </source>
</evidence>
<gene>
    <name evidence="6" type="ORF">A2Y75_11810</name>
</gene>
<evidence type="ECO:0000256" key="2">
    <source>
        <dbReference type="ARBA" id="ARBA00023295"/>
    </source>
</evidence>
<dbReference type="PANTHER" id="PTHR12631:SF10">
    <property type="entry name" value="BETA-XYLOSIDASE-LIKE PROTEIN-RELATED"/>
    <property type="match status" value="1"/>
</dbReference>
<dbReference type="InterPro" id="IPR014756">
    <property type="entry name" value="Ig_E-set"/>
</dbReference>
<dbReference type="Proteomes" id="UP000177876">
    <property type="component" value="Unassembled WGS sequence"/>
</dbReference>
<dbReference type="EMBL" id="MELK01000029">
    <property type="protein sequence ID" value="OFW57914.1"/>
    <property type="molecule type" value="Genomic_DNA"/>
</dbReference>
<protein>
    <recommendedName>
        <fullName evidence="5">Glycoside hydrolase family 5 domain-containing protein</fullName>
    </recommendedName>
</protein>
<keyword evidence="4" id="KW-0472">Membrane</keyword>
<keyword evidence="4" id="KW-1133">Transmembrane helix</keyword>
<organism evidence="6 7">
    <name type="scientific">Candidatus Solincola sediminis</name>
    <dbReference type="NCBI Taxonomy" id="1797199"/>
    <lineage>
        <taxon>Bacteria</taxon>
        <taxon>Bacillati</taxon>
        <taxon>Actinomycetota</taxon>
        <taxon>Candidatus Geothermincolia</taxon>
        <taxon>Candidatus Geothermincolales</taxon>
        <taxon>Candidatus Geothermincolaceae</taxon>
        <taxon>Candidatus Solincola</taxon>
    </lineage>
</organism>
<accession>A0A1F2WM50</accession>
<evidence type="ECO:0000256" key="4">
    <source>
        <dbReference type="SAM" id="Phobius"/>
    </source>
</evidence>
<dbReference type="InterPro" id="IPR013783">
    <property type="entry name" value="Ig-like_fold"/>
</dbReference>
<name>A0A1F2WM50_9ACTN</name>
<dbReference type="STRING" id="1797197.A2Y75_11810"/>
<dbReference type="SUPFAM" id="SSF51445">
    <property type="entry name" value="(Trans)glycosidases"/>
    <property type="match status" value="1"/>
</dbReference>
<dbReference type="Gene3D" id="2.60.40.10">
    <property type="entry name" value="Immunoglobulins"/>
    <property type="match status" value="1"/>
</dbReference>
<dbReference type="Gene3D" id="3.20.20.80">
    <property type="entry name" value="Glycosidases"/>
    <property type="match status" value="1"/>
</dbReference>
<feature type="transmembrane region" description="Helical" evidence="4">
    <location>
        <begin position="563"/>
        <end position="583"/>
    </location>
</feature>
<evidence type="ECO:0000256" key="3">
    <source>
        <dbReference type="RuleBase" id="RU361153"/>
    </source>
</evidence>
<proteinExistence type="inferred from homology"/>
<dbReference type="InterPro" id="IPR051923">
    <property type="entry name" value="Glycosyl_Hydrolase_39"/>
</dbReference>
<keyword evidence="4" id="KW-0812">Transmembrane</keyword>
<comment type="similarity">
    <text evidence="3">Belongs to the glycosyl hydrolase 5 (cellulase A) family.</text>
</comment>
<keyword evidence="1 3" id="KW-0378">Hydrolase</keyword>